<name>A0A9D2IHR8_9FIRM</name>
<dbReference type="InterPro" id="IPR050727">
    <property type="entry name" value="GH43_arabinanases"/>
</dbReference>
<proteinExistence type="inferred from homology"/>
<dbReference type="SUPFAM" id="SSF75005">
    <property type="entry name" value="Arabinanase/levansucrase/invertase"/>
    <property type="match status" value="1"/>
</dbReference>
<evidence type="ECO:0000256" key="6">
    <source>
        <dbReference type="PIRSR" id="PIRSR606710-2"/>
    </source>
</evidence>
<keyword evidence="3 7" id="KW-0378">Hydrolase</keyword>
<gene>
    <name evidence="9" type="ORF">H9726_03420</name>
</gene>
<dbReference type="GO" id="GO:0005975">
    <property type="term" value="P:carbohydrate metabolic process"/>
    <property type="evidence" value="ECO:0007669"/>
    <property type="project" value="InterPro"/>
</dbReference>
<dbReference type="InterPro" id="IPR006710">
    <property type="entry name" value="Glyco_hydro_43"/>
</dbReference>
<sequence length="461" mass="51051">MRSLYPQDPHFTPLVTDINAPAAQWGEFSAHDPSLIEEGGVFYAFSTGNRGENNYQIRRSADLIHWEYVGQPFPQGIPAEATRELEAAYGAAPRNFTLWAPDVVRGADGRFWLYGCYTAVFGDNYSVIFLARAEEVCGPYEYAATLVVSGGRWGRTPNAIDPQIFYDGDRMYMTYGSFFGGIRILELDPATGLRKDGRQGAALRRGTDAARYGKCVLYTENAEGSVVHVARSLPLWLPFGEGSPSYADRFILMASCDNLAKDYSMREWSSDKPDRGYEVPSVKLSSSCTWRREREKGPDFFAPGHNDIFTSSDGRMFVACHNRIRYGDARRHYLLVMLAAFNGAGQLVFSFNRYAGERLRKISRGELVGDFSYIPLDAEGSKLVHARGGLSFAEDGSVLLNGERAGRWGLYGDYFVDFTLGSELYRGAAMPAWLEREGCGGITISAIGAGGYPVYLNGVRG</sequence>
<reference evidence="9" key="2">
    <citation type="submission" date="2021-04" db="EMBL/GenBank/DDBJ databases">
        <authorList>
            <person name="Gilroy R."/>
        </authorList>
    </citation>
    <scope>NUCLEOTIDE SEQUENCE</scope>
    <source>
        <strain evidence="9">CHK192-19661</strain>
    </source>
</reference>
<protein>
    <submittedName>
        <fullName evidence="9">Glycoside hydrolase family 43 protein</fullName>
    </submittedName>
</protein>
<evidence type="ECO:0000256" key="4">
    <source>
        <dbReference type="ARBA" id="ARBA00023295"/>
    </source>
</evidence>
<comment type="pathway">
    <text evidence="1">Glycan metabolism; L-arabinan degradation.</text>
</comment>
<evidence type="ECO:0000256" key="3">
    <source>
        <dbReference type="ARBA" id="ARBA00022801"/>
    </source>
</evidence>
<dbReference type="Gene3D" id="2.40.128.10">
    <property type="match status" value="1"/>
</dbReference>
<dbReference type="Gene3D" id="2.115.10.20">
    <property type="entry name" value="Glycosyl hydrolase domain, family 43"/>
    <property type="match status" value="1"/>
</dbReference>
<feature type="domain" description="Extracellular endo-alpha-(1-&gt;5)-L-arabinanase C-terminal" evidence="8">
    <location>
        <begin position="352"/>
        <end position="454"/>
    </location>
</feature>
<dbReference type="EMBL" id="DXCF01000018">
    <property type="protein sequence ID" value="HIZ09520.1"/>
    <property type="molecule type" value="Genomic_DNA"/>
</dbReference>
<dbReference type="PANTHER" id="PTHR43301:SF3">
    <property type="entry name" value="ARABINAN ENDO-1,5-ALPHA-L-ARABINOSIDASE A-RELATED"/>
    <property type="match status" value="1"/>
</dbReference>
<dbReference type="Proteomes" id="UP000824025">
    <property type="component" value="Unassembled WGS sequence"/>
</dbReference>
<evidence type="ECO:0000313" key="9">
    <source>
        <dbReference type="EMBL" id="HIZ09520.1"/>
    </source>
</evidence>
<evidence type="ECO:0000256" key="1">
    <source>
        <dbReference type="ARBA" id="ARBA00004834"/>
    </source>
</evidence>
<feature type="active site" description="Proton acceptor" evidence="5">
    <location>
        <position position="32"/>
    </location>
</feature>
<feature type="active site" description="Proton donor" evidence="5">
    <location>
        <position position="223"/>
    </location>
</feature>
<dbReference type="InterPro" id="IPR023296">
    <property type="entry name" value="Glyco_hydro_beta-prop_sf"/>
</dbReference>
<accession>A0A9D2IHR8</accession>
<organism evidence="9 10">
    <name type="scientific">Candidatus Borkfalkia avicola</name>
    <dbReference type="NCBI Taxonomy" id="2838503"/>
    <lineage>
        <taxon>Bacteria</taxon>
        <taxon>Bacillati</taxon>
        <taxon>Bacillota</taxon>
        <taxon>Clostridia</taxon>
        <taxon>Christensenellales</taxon>
        <taxon>Christensenellaceae</taxon>
        <taxon>Candidatus Borkfalkia</taxon>
    </lineage>
</organism>
<reference evidence="9" key="1">
    <citation type="journal article" date="2021" name="PeerJ">
        <title>Extensive microbial diversity within the chicken gut microbiome revealed by metagenomics and culture.</title>
        <authorList>
            <person name="Gilroy R."/>
            <person name="Ravi A."/>
            <person name="Getino M."/>
            <person name="Pursley I."/>
            <person name="Horton D.L."/>
            <person name="Alikhan N.F."/>
            <person name="Baker D."/>
            <person name="Gharbi K."/>
            <person name="Hall N."/>
            <person name="Watson M."/>
            <person name="Adriaenssens E.M."/>
            <person name="Foster-Nyarko E."/>
            <person name="Jarju S."/>
            <person name="Secka A."/>
            <person name="Antonio M."/>
            <person name="Oren A."/>
            <person name="Chaudhuri R.R."/>
            <person name="La Ragione R."/>
            <person name="Hildebrand F."/>
            <person name="Pallen M.J."/>
        </authorList>
    </citation>
    <scope>NUCLEOTIDE SEQUENCE</scope>
    <source>
        <strain evidence="9">CHK192-19661</strain>
    </source>
</reference>
<dbReference type="GO" id="GO:0004553">
    <property type="term" value="F:hydrolase activity, hydrolyzing O-glycosyl compounds"/>
    <property type="evidence" value="ECO:0007669"/>
    <property type="project" value="InterPro"/>
</dbReference>
<evidence type="ECO:0000313" key="10">
    <source>
        <dbReference type="Proteomes" id="UP000824025"/>
    </source>
</evidence>
<evidence type="ECO:0000259" key="8">
    <source>
        <dbReference type="Pfam" id="PF16369"/>
    </source>
</evidence>
<dbReference type="Pfam" id="PF16369">
    <property type="entry name" value="GH43_C"/>
    <property type="match status" value="1"/>
</dbReference>
<dbReference type="InterPro" id="IPR032291">
    <property type="entry name" value="Abn2_C"/>
</dbReference>
<comment type="caution">
    <text evidence="9">The sequence shown here is derived from an EMBL/GenBank/DDBJ whole genome shotgun (WGS) entry which is preliminary data.</text>
</comment>
<dbReference type="Pfam" id="PF04616">
    <property type="entry name" value="Glyco_hydro_43"/>
    <property type="match status" value="1"/>
</dbReference>
<dbReference type="AlphaFoldDB" id="A0A9D2IHR8"/>
<evidence type="ECO:0000256" key="2">
    <source>
        <dbReference type="ARBA" id="ARBA00009865"/>
    </source>
</evidence>
<evidence type="ECO:0000256" key="7">
    <source>
        <dbReference type="RuleBase" id="RU361187"/>
    </source>
</evidence>
<keyword evidence="4 7" id="KW-0326">Glycosidase</keyword>
<feature type="site" description="Important for catalytic activity, responsible for pKa modulation of the active site Glu and correct orientation of both the proton donor and substrate" evidence="6">
    <location>
        <position position="161"/>
    </location>
</feature>
<evidence type="ECO:0000256" key="5">
    <source>
        <dbReference type="PIRSR" id="PIRSR606710-1"/>
    </source>
</evidence>
<dbReference type="PANTHER" id="PTHR43301">
    <property type="entry name" value="ARABINAN ENDO-1,5-ALPHA-L-ARABINOSIDASE"/>
    <property type="match status" value="1"/>
</dbReference>
<comment type="similarity">
    <text evidence="2 7">Belongs to the glycosyl hydrolase 43 family.</text>
</comment>